<evidence type="ECO:0000313" key="3">
    <source>
        <dbReference type="EMBL" id="KAG9332386.1"/>
    </source>
</evidence>
<feature type="region of interest" description="Disordered" evidence="1">
    <location>
        <begin position="1"/>
        <end position="23"/>
    </location>
</feature>
<feature type="compositionally biased region" description="Polar residues" evidence="1">
    <location>
        <begin position="13"/>
        <end position="23"/>
    </location>
</feature>
<gene>
    <name evidence="3" type="ORF">JZ751_014982</name>
</gene>
<dbReference type="EMBL" id="JAFBMS010000238">
    <property type="protein sequence ID" value="KAG9332386.1"/>
    <property type="molecule type" value="Genomic_DNA"/>
</dbReference>
<comment type="caution">
    <text evidence="3">The sequence shown here is derived from an EMBL/GenBank/DDBJ whole genome shotgun (WGS) entry which is preliminary data.</text>
</comment>
<dbReference type="Proteomes" id="UP000824540">
    <property type="component" value="Unassembled WGS sequence"/>
</dbReference>
<protein>
    <submittedName>
        <fullName evidence="3">Uncharacterized protein</fullName>
    </submittedName>
</protein>
<dbReference type="OrthoDB" id="10636242at2759"/>
<feature type="transmembrane region" description="Helical" evidence="2">
    <location>
        <begin position="112"/>
        <end position="134"/>
    </location>
</feature>
<evidence type="ECO:0000313" key="4">
    <source>
        <dbReference type="Proteomes" id="UP000824540"/>
    </source>
</evidence>
<evidence type="ECO:0000256" key="1">
    <source>
        <dbReference type="SAM" id="MobiDB-lite"/>
    </source>
</evidence>
<keyword evidence="2" id="KW-0472">Membrane</keyword>
<accession>A0A8T2MXS7</accession>
<evidence type="ECO:0000256" key="2">
    <source>
        <dbReference type="SAM" id="Phobius"/>
    </source>
</evidence>
<organism evidence="3 4">
    <name type="scientific">Albula glossodonta</name>
    <name type="common">roundjaw bonefish</name>
    <dbReference type="NCBI Taxonomy" id="121402"/>
    <lineage>
        <taxon>Eukaryota</taxon>
        <taxon>Metazoa</taxon>
        <taxon>Chordata</taxon>
        <taxon>Craniata</taxon>
        <taxon>Vertebrata</taxon>
        <taxon>Euteleostomi</taxon>
        <taxon>Actinopterygii</taxon>
        <taxon>Neopterygii</taxon>
        <taxon>Teleostei</taxon>
        <taxon>Albuliformes</taxon>
        <taxon>Albulidae</taxon>
        <taxon>Albula</taxon>
    </lineage>
</organism>
<feature type="compositionally biased region" description="Basic and acidic residues" evidence="1">
    <location>
        <begin position="167"/>
        <end position="211"/>
    </location>
</feature>
<sequence length="345" mass="37440">MGSDPLFHKTAQHCKQPSVPQNSPENLPAIMTWVKAQKPGVNGVNIITSDFVDLVDFANTVIRLNNLLLPDRAVSGHCTVSGTNDHTSTTEASSHMTIKQTGIQCGTGVQKFGLSAVFSSMFVVSAVFTTVFVFSSEFVVSSVLPLTGGGNEEPVKLPLIAGICTGEREGEREGETKRGREGERGKGRERKGETKRGREGKGVEREKEQVRERKRGIRRKHSRDSSRDREGMLSAQRQSAGPGKRLWAGSTPAQEGWGGVGGTLRRTPHLLRRCKVLLIPDVGVTHPGFILPRLWGGLDQQLCGSAVKPQPWDDCGSQPSLIGPRSLRQMSTRKGSCGGHLKEVC</sequence>
<feature type="compositionally biased region" description="Basic residues" evidence="1">
    <location>
        <begin position="212"/>
        <end position="222"/>
    </location>
</feature>
<feature type="region of interest" description="Disordered" evidence="1">
    <location>
        <begin position="167"/>
        <end position="260"/>
    </location>
</feature>
<keyword evidence="4" id="KW-1185">Reference proteome</keyword>
<dbReference type="AlphaFoldDB" id="A0A8T2MXS7"/>
<name>A0A8T2MXS7_9TELE</name>
<keyword evidence="2" id="KW-0812">Transmembrane</keyword>
<reference evidence="3" key="1">
    <citation type="thesis" date="2021" institute="BYU ScholarsArchive" country="Provo, UT, USA">
        <title>Applications of and Algorithms for Genome Assembly and Genomic Analyses with an Emphasis on Marine Teleosts.</title>
        <authorList>
            <person name="Pickett B.D."/>
        </authorList>
    </citation>
    <scope>NUCLEOTIDE SEQUENCE</scope>
    <source>
        <strain evidence="3">HI-2016</strain>
    </source>
</reference>
<keyword evidence="2" id="KW-1133">Transmembrane helix</keyword>
<proteinExistence type="predicted"/>